<dbReference type="PANTHER" id="PTHR47893:SF1">
    <property type="entry name" value="REGULATORY PROTEIN PCHR"/>
    <property type="match status" value="1"/>
</dbReference>
<dbReference type="InterPro" id="IPR020449">
    <property type="entry name" value="Tscrpt_reg_AraC-type_HTH"/>
</dbReference>
<dbReference type="AlphaFoldDB" id="A0A7W7IXJ0"/>
<sequence length="356" mass="41396">MFINVRIKEVDKEFLHINLLDHYTEAPDLNEKKEEIVNYDFLDGRYFVYYTDGFCLLRCNYELAYKCTDIIKINDDYIHISLLASGSYKVLKKGADEHTKLTPGSLSYAYLRDHDVEMEMSAEEEPLHYTRIFLSRKFYLGLLENENWIKKDHFYKQVKAGKYLDFGSFRVPMNYNIVEILNSIVHNAHKGALGHYYLLSKLKELFLISHIFKLEKVVPSGMKATDYTKIEHARIFLEKNYKKNPTIKQVSRTVLLNEFKLKSGFKEVYRQTMHSYITELRMEHARKLLMQESAVNEVSALLGYKNVSHFISSFRKHFGVTPKQLAITDLFTDAGKAVCLAAGLLFNDVLAAVCCI</sequence>
<keyword evidence="1" id="KW-0805">Transcription regulation</keyword>
<dbReference type="InterPro" id="IPR053142">
    <property type="entry name" value="PchR_regulatory_protein"/>
</dbReference>
<dbReference type="Gene3D" id="1.10.10.60">
    <property type="entry name" value="Homeodomain-like"/>
    <property type="match status" value="2"/>
</dbReference>
<dbReference type="InterPro" id="IPR018062">
    <property type="entry name" value="HTH_AraC-typ_CS"/>
</dbReference>
<dbReference type="InterPro" id="IPR018060">
    <property type="entry name" value="HTH_AraC"/>
</dbReference>
<dbReference type="Proteomes" id="UP000561681">
    <property type="component" value="Unassembled WGS sequence"/>
</dbReference>
<comment type="caution">
    <text evidence="5">The sequence shown here is derived from an EMBL/GenBank/DDBJ whole genome shotgun (WGS) entry which is preliminary data.</text>
</comment>
<reference evidence="5 6" key="1">
    <citation type="submission" date="2020-08" db="EMBL/GenBank/DDBJ databases">
        <title>Functional genomics of gut bacteria from endangered species of beetles.</title>
        <authorList>
            <person name="Carlos-Shanley C."/>
        </authorList>
    </citation>
    <scope>NUCLEOTIDE SEQUENCE [LARGE SCALE GENOMIC DNA]</scope>
    <source>
        <strain evidence="5 6">S00142</strain>
    </source>
</reference>
<evidence type="ECO:0000256" key="3">
    <source>
        <dbReference type="ARBA" id="ARBA00023163"/>
    </source>
</evidence>
<dbReference type="RefSeq" id="WP_184161354.1">
    <property type="nucleotide sequence ID" value="NZ_JACHLD010000003.1"/>
</dbReference>
<dbReference type="PANTHER" id="PTHR47893">
    <property type="entry name" value="REGULATORY PROTEIN PCHR"/>
    <property type="match status" value="1"/>
</dbReference>
<evidence type="ECO:0000313" key="6">
    <source>
        <dbReference type="Proteomes" id="UP000561681"/>
    </source>
</evidence>
<proteinExistence type="predicted"/>
<dbReference type="PRINTS" id="PR00032">
    <property type="entry name" value="HTHARAC"/>
</dbReference>
<keyword evidence="6" id="KW-1185">Reference proteome</keyword>
<keyword evidence="2 5" id="KW-0238">DNA-binding</keyword>
<feature type="domain" description="HTH araC/xylS-type" evidence="4">
    <location>
        <begin position="231"/>
        <end position="328"/>
    </location>
</feature>
<dbReference type="Pfam" id="PF12833">
    <property type="entry name" value="HTH_18"/>
    <property type="match status" value="1"/>
</dbReference>
<dbReference type="SMART" id="SM00342">
    <property type="entry name" value="HTH_ARAC"/>
    <property type="match status" value="1"/>
</dbReference>
<evidence type="ECO:0000313" key="5">
    <source>
        <dbReference type="EMBL" id="MBB4802123.1"/>
    </source>
</evidence>
<organism evidence="5 6">
    <name type="scientific">Flavobacterium nitrogenifigens</name>
    <dbReference type="NCBI Taxonomy" id="1617283"/>
    <lineage>
        <taxon>Bacteria</taxon>
        <taxon>Pseudomonadati</taxon>
        <taxon>Bacteroidota</taxon>
        <taxon>Flavobacteriia</taxon>
        <taxon>Flavobacteriales</taxon>
        <taxon>Flavobacteriaceae</taxon>
        <taxon>Flavobacterium</taxon>
    </lineage>
</organism>
<evidence type="ECO:0000256" key="1">
    <source>
        <dbReference type="ARBA" id="ARBA00023015"/>
    </source>
</evidence>
<evidence type="ECO:0000256" key="2">
    <source>
        <dbReference type="ARBA" id="ARBA00023125"/>
    </source>
</evidence>
<dbReference type="InterPro" id="IPR009057">
    <property type="entry name" value="Homeodomain-like_sf"/>
</dbReference>
<evidence type="ECO:0000259" key="4">
    <source>
        <dbReference type="PROSITE" id="PS01124"/>
    </source>
</evidence>
<keyword evidence="3" id="KW-0804">Transcription</keyword>
<dbReference type="PROSITE" id="PS01124">
    <property type="entry name" value="HTH_ARAC_FAMILY_2"/>
    <property type="match status" value="1"/>
</dbReference>
<protein>
    <submittedName>
        <fullName evidence="5">AraC-like DNA-binding protein</fullName>
    </submittedName>
</protein>
<name>A0A7W7IXJ0_9FLAO</name>
<dbReference type="SUPFAM" id="SSF46689">
    <property type="entry name" value="Homeodomain-like"/>
    <property type="match status" value="1"/>
</dbReference>
<dbReference type="PROSITE" id="PS00041">
    <property type="entry name" value="HTH_ARAC_FAMILY_1"/>
    <property type="match status" value="1"/>
</dbReference>
<dbReference type="GO" id="GO:0003700">
    <property type="term" value="F:DNA-binding transcription factor activity"/>
    <property type="evidence" value="ECO:0007669"/>
    <property type="project" value="InterPro"/>
</dbReference>
<dbReference type="GO" id="GO:0043565">
    <property type="term" value="F:sequence-specific DNA binding"/>
    <property type="evidence" value="ECO:0007669"/>
    <property type="project" value="InterPro"/>
</dbReference>
<dbReference type="EMBL" id="JACHLD010000003">
    <property type="protein sequence ID" value="MBB4802123.1"/>
    <property type="molecule type" value="Genomic_DNA"/>
</dbReference>
<accession>A0A7W7IXJ0</accession>
<gene>
    <name evidence="5" type="ORF">HNP37_002196</name>
</gene>